<evidence type="ECO:0000313" key="3">
    <source>
        <dbReference type="EMBL" id="RCW76078.1"/>
    </source>
</evidence>
<evidence type="ECO:0000256" key="1">
    <source>
        <dbReference type="SAM" id="Phobius"/>
    </source>
</evidence>
<keyword evidence="1" id="KW-1133">Transmembrane helix</keyword>
<comment type="caution">
    <text evidence="3">The sequence shown here is derived from an EMBL/GenBank/DDBJ whole genome shotgun (WGS) entry which is preliminary data.</text>
</comment>
<keyword evidence="4" id="KW-1185">Reference proteome</keyword>
<sequence>MKHYADPIPHGTTTRVHFFGHPAHAMLVPFPIAFLVSVFASDVAWWYWGDPFWARMSLWLAGGGALSGIAAGLVGTAELVAVRDIRRRAAAWSHFVVAVMLLSVGMANWGLRLGDAEAAILPMGLYLSGLGMLLVGVAGWLGGTLVFEHQVGVLNEDEED</sequence>
<dbReference type="OrthoDB" id="2873672at2"/>
<gene>
    <name evidence="3" type="ORF">DES41_101682</name>
</gene>
<dbReference type="AlphaFoldDB" id="A0A368Y9H2"/>
<feature type="transmembrane region" description="Helical" evidence="1">
    <location>
        <begin position="89"/>
        <end position="111"/>
    </location>
</feature>
<dbReference type="Proteomes" id="UP000252884">
    <property type="component" value="Unassembled WGS sequence"/>
</dbReference>
<feature type="transmembrane region" description="Helical" evidence="1">
    <location>
        <begin position="123"/>
        <end position="147"/>
    </location>
</feature>
<reference evidence="3 4" key="1">
    <citation type="submission" date="2018-07" db="EMBL/GenBank/DDBJ databases">
        <title>Genomic Encyclopedia of Type Strains, Phase IV (KMG-IV): sequencing the most valuable type-strain genomes for metagenomic binning, comparative biology and taxonomic classification.</title>
        <authorList>
            <person name="Goeker M."/>
        </authorList>
    </citation>
    <scope>NUCLEOTIDE SEQUENCE [LARGE SCALE GENOMIC DNA]</scope>
    <source>
        <strain evidence="3 4">DSM 21634</strain>
    </source>
</reference>
<name>A0A368Y9H2_9BURK</name>
<dbReference type="Pfam" id="PF09990">
    <property type="entry name" value="DUF2231"/>
    <property type="match status" value="1"/>
</dbReference>
<protein>
    <submittedName>
        <fullName evidence="3">Putative membrane protein</fullName>
    </submittedName>
</protein>
<evidence type="ECO:0000313" key="4">
    <source>
        <dbReference type="Proteomes" id="UP000252884"/>
    </source>
</evidence>
<feature type="transmembrane region" description="Helical" evidence="1">
    <location>
        <begin position="60"/>
        <end position="82"/>
    </location>
</feature>
<evidence type="ECO:0000259" key="2">
    <source>
        <dbReference type="Pfam" id="PF09990"/>
    </source>
</evidence>
<feature type="transmembrane region" description="Helical" evidence="1">
    <location>
        <begin position="25"/>
        <end position="48"/>
    </location>
</feature>
<dbReference type="RefSeq" id="WP_114465861.1">
    <property type="nucleotide sequence ID" value="NZ_QPJK01000001.1"/>
</dbReference>
<keyword evidence="1" id="KW-0472">Membrane</keyword>
<keyword evidence="1" id="KW-0812">Transmembrane</keyword>
<dbReference type="EMBL" id="QPJK01000001">
    <property type="protein sequence ID" value="RCW76078.1"/>
    <property type="molecule type" value="Genomic_DNA"/>
</dbReference>
<organism evidence="3 4">
    <name type="scientific">Pseudorhodoferax soli</name>
    <dbReference type="NCBI Taxonomy" id="545864"/>
    <lineage>
        <taxon>Bacteria</taxon>
        <taxon>Pseudomonadati</taxon>
        <taxon>Pseudomonadota</taxon>
        <taxon>Betaproteobacteria</taxon>
        <taxon>Burkholderiales</taxon>
        <taxon>Comamonadaceae</taxon>
    </lineage>
</organism>
<feature type="domain" description="DUF2231" evidence="2">
    <location>
        <begin position="20"/>
        <end position="153"/>
    </location>
</feature>
<accession>A0A368Y9H2</accession>
<dbReference type="InterPro" id="IPR019251">
    <property type="entry name" value="DUF2231_TM"/>
</dbReference>
<proteinExistence type="predicted"/>